<gene>
    <name evidence="3" type="ORF">LSH36_583g02088</name>
</gene>
<dbReference type="SUPFAM" id="SSF143631">
    <property type="entry name" value="ApbE-like"/>
    <property type="match status" value="1"/>
</dbReference>
<reference evidence="3" key="1">
    <citation type="journal article" date="2023" name="Mol. Biol. Evol.">
        <title>Third-Generation Sequencing Reveals the Adaptive Role of the Epigenome in Three Deep-Sea Polychaetes.</title>
        <authorList>
            <person name="Perez M."/>
            <person name="Aroh O."/>
            <person name="Sun Y."/>
            <person name="Lan Y."/>
            <person name="Juniper S.K."/>
            <person name="Young C.R."/>
            <person name="Angers B."/>
            <person name="Qian P.Y."/>
        </authorList>
    </citation>
    <scope>NUCLEOTIDE SEQUENCE</scope>
    <source>
        <strain evidence="3">P08H-3</strain>
    </source>
</reference>
<dbReference type="Pfam" id="PF13541">
    <property type="entry name" value="ChlI"/>
    <property type="match status" value="1"/>
</dbReference>
<dbReference type="InterPro" id="IPR014721">
    <property type="entry name" value="Ribsml_uS5_D2-typ_fold_subgr"/>
</dbReference>
<dbReference type="GO" id="GO:0046872">
    <property type="term" value="F:metal ion binding"/>
    <property type="evidence" value="ECO:0007669"/>
    <property type="project" value="UniProtKB-KW"/>
</dbReference>
<name>A0AAD9J694_9ANNE</name>
<feature type="domain" description="RecA family profile 1" evidence="2">
    <location>
        <begin position="297"/>
        <end position="443"/>
    </location>
</feature>
<evidence type="ECO:0000259" key="2">
    <source>
        <dbReference type="PROSITE" id="PS50162"/>
    </source>
</evidence>
<protein>
    <recommendedName>
        <fullName evidence="2">RecA family profile 1 domain-containing protein</fullName>
    </recommendedName>
</protein>
<keyword evidence="4" id="KW-1185">Reference proteome</keyword>
<comment type="caution">
    <text evidence="3">The sequence shown here is derived from an EMBL/GenBank/DDBJ whole genome shotgun (WGS) entry which is preliminary data.</text>
</comment>
<dbReference type="InterPro" id="IPR020568">
    <property type="entry name" value="Ribosomal_Su5_D2-typ_SF"/>
</dbReference>
<dbReference type="InterPro" id="IPR003593">
    <property type="entry name" value="AAA+_ATPase"/>
</dbReference>
<dbReference type="PANTHER" id="PTHR32472">
    <property type="entry name" value="DNA REPAIR PROTEIN RADA"/>
    <property type="match status" value="1"/>
</dbReference>
<dbReference type="PRINTS" id="PR01874">
    <property type="entry name" value="DNAREPAIRADA"/>
</dbReference>
<dbReference type="PROSITE" id="PS50162">
    <property type="entry name" value="RECA_2"/>
    <property type="match status" value="1"/>
</dbReference>
<dbReference type="PANTHER" id="PTHR32472:SF10">
    <property type="entry name" value="DNA REPAIR PROTEIN RADA-LIKE PROTEIN"/>
    <property type="match status" value="1"/>
</dbReference>
<evidence type="ECO:0000313" key="3">
    <source>
        <dbReference type="EMBL" id="KAK2146811.1"/>
    </source>
</evidence>
<dbReference type="Pfam" id="PF18073">
    <property type="entry name" value="Zn_ribbon_LapB"/>
    <property type="match status" value="1"/>
</dbReference>
<proteinExistence type="predicted"/>
<dbReference type="SMART" id="SM00382">
    <property type="entry name" value="AAA"/>
    <property type="match status" value="1"/>
</dbReference>
<dbReference type="GO" id="GO:0005524">
    <property type="term" value="F:ATP binding"/>
    <property type="evidence" value="ECO:0007669"/>
    <property type="project" value="InterPro"/>
</dbReference>
<dbReference type="InterPro" id="IPR041166">
    <property type="entry name" value="Rubredoxin_2"/>
</dbReference>
<dbReference type="Gene3D" id="3.30.230.10">
    <property type="match status" value="1"/>
</dbReference>
<organism evidence="3 4">
    <name type="scientific">Paralvinella palmiformis</name>
    <dbReference type="NCBI Taxonomy" id="53620"/>
    <lineage>
        <taxon>Eukaryota</taxon>
        <taxon>Metazoa</taxon>
        <taxon>Spiralia</taxon>
        <taxon>Lophotrochozoa</taxon>
        <taxon>Annelida</taxon>
        <taxon>Polychaeta</taxon>
        <taxon>Sedentaria</taxon>
        <taxon>Canalipalpata</taxon>
        <taxon>Terebellida</taxon>
        <taxon>Terebelliformia</taxon>
        <taxon>Alvinellidae</taxon>
        <taxon>Paralvinella</taxon>
    </lineage>
</organism>
<dbReference type="AlphaFoldDB" id="A0AAD9J694"/>
<evidence type="ECO:0000256" key="1">
    <source>
        <dbReference type="ARBA" id="ARBA00022723"/>
    </source>
</evidence>
<dbReference type="SUPFAM" id="SSF52540">
    <property type="entry name" value="P-loop containing nucleoside triphosphate hydrolases"/>
    <property type="match status" value="1"/>
</dbReference>
<dbReference type="GO" id="GO:0005829">
    <property type="term" value="C:cytosol"/>
    <property type="evidence" value="ECO:0007669"/>
    <property type="project" value="TreeGrafter"/>
</dbReference>
<sequence>MSASTKESELIKLQELSGKTAIRVSADVYSLLQKGKQISLQTNGLFNIAILPLVQLWDITAAHPKAPQREQVINILPLLDFNNVKLLPKQKVLLSQPGMGVDLGGIAKGYIAEQIAYLLKKEHISSALIDLGGNIHVIGTKPDKQPWIIGIRDPQGNMSQIIGTVKVTDGYSMVTSGAYERYFMQDGIRYHHIFDSQTGYPAESDLESVTIVTKNGTLADALSTAFFVAGSQQSINLAKKFSTIGYILCSVCGVLQPKWFGKCPQCGQWNTATESVDPTKKKSKMHVYSLQDKTDSSEQVIKTNIRELDRVLGEGMSKGSSILCGGPPGIGKSTLMLQLASAAKIKTLYVTGEETLSRIKQRAIRLNVHKDSFLISMDTLLPLIITACEEKKPELLIVDSIQTIHDEELNGSAGSVGQIRHCTHRLIETCRTLSIILILVAHVTKEGEIAGPKILEHLVDIVLFFDQGDMDLRFLRSSKNRFGTTHEVGLFIMDAHGLQAVQDPSVFFLVRRKGPPPAGVISVPIYEGSRVFMVEIQSLIVPASSLSRIYSDRIDPRRVSRMAAVLEKYLDITLSNKDIYINVAGGITIQDIGVDVGICLALYSAYQSVPVPEKTTAFGEISLAGEIRPTAFTKQRMHTAKDMGFLTCIVPSDLDTTHTSASSLTELIHIAFSSPHTAKK</sequence>
<dbReference type="InterPro" id="IPR003374">
    <property type="entry name" value="ApbE-like_sf"/>
</dbReference>
<dbReference type="Gene3D" id="3.10.520.10">
    <property type="entry name" value="ApbE-like domains"/>
    <property type="match status" value="1"/>
</dbReference>
<dbReference type="Pfam" id="PF02424">
    <property type="entry name" value="ApbE"/>
    <property type="match status" value="1"/>
</dbReference>
<dbReference type="InterPro" id="IPR027417">
    <property type="entry name" value="P-loop_NTPase"/>
</dbReference>
<keyword evidence="1" id="KW-0479">Metal-binding</keyword>
<dbReference type="Pfam" id="PF13481">
    <property type="entry name" value="AAA_25"/>
    <property type="match status" value="1"/>
</dbReference>
<dbReference type="EMBL" id="JAODUP010000583">
    <property type="protein sequence ID" value="KAK2146811.1"/>
    <property type="molecule type" value="Genomic_DNA"/>
</dbReference>
<dbReference type="Gene3D" id="3.40.50.300">
    <property type="entry name" value="P-loop containing nucleotide triphosphate hydrolases"/>
    <property type="match status" value="1"/>
</dbReference>
<dbReference type="GO" id="GO:0000725">
    <property type="term" value="P:recombinational repair"/>
    <property type="evidence" value="ECO:0007669"/>
    <property type="project" value="TreeGrafter"/>
</dbReference>
<dbReference type="GO" id="GO:0003677">
    <property type="term" value="F:DNA binding"/>
    <property type="evidence" value="ECO:0007669"/>
    <property type="project" value="InterPro"/>
</dbReference>
<dbReference type="SUPFAM" id="SSF54211">
    <property type="entry name" value="Ribosomal protein S5 domain 2-like"/>
    <property type="match status" value="1"/>
</dbReference>
<dbReference type="InterPro" id="IPR024932">
    <property type="entry name" value="ApbE"/>
</dbReference>
<dbReference type="InterPro" id="IPR020588">
    <property type="entry name" value="RecA_ATP-bd"/>
</dbReference>
<accession>A0AAD9J694</accession>
<dbReference type="GO" id="GO:0140664">
    <property type="term" value="F:ATP-dependent DNA damage sensor activity"/>
    <property type="evidence" value="ECO:0007669"/>
    <property type="project" value="InterPro"/>
</dbReference>
<dbReference type="Proteomes" id="UP001208570">
    <property type="component" value="Unassembled WGS sequence"/>
</dbReference>
<evidence type="ECO:0000313" key="4">
    <source>
        <dbReference type="Proteomes" id="UP001208570"/>
    </source>
</evidence>